<protein>
    <submittedName>
        <fullName evidence="1">Uncharacterized protein</fullName>
    </submittedName>
</protein>
<dbReference type="RefSeq" id="WP_118049882.1">
    <property type="nucleotide sequence ID" value="NZ_QSKF01000001.1"/>
</dbReference>
<dbReference type="AlphaFoldDB" id="A0A414JB40"/>
<dbReference type="EMBL" id="QSKF01000001">
    <property type="protein sequence ID" value="RHE41774.1"/>
    <property type="molecule type" value="Genomic_DNA"/>
</dbReference>
<comment type="caution">
    <text evidence="1">The sequence shown here is derived from an EMBL/GenBank/DDBJ whole genome shotgun (WGS) entry which is preliminary data.</text>
</comment>
<reference evidence="1 2" key="1">
    <citation type="submission" date="2018-08" db="EMBL/GenBank/DDBJ databases">
        <title>A genome reference for cultivated species of the human gut microbiota.</title>
        <authorList>
            <person name="Zou Y."/>
            <person name="Xue W."/>
            <person name="Luo G."/>
        </authorList>
    </citation>
    <scope>NUCLEOTIDE SEQUENCE [LARGE SCALE GENOMIC DNA]</scope>
    <source>
        <strain evidence="1 2">AM28-23</strain>
    </source>
</reference>
<sequence length="97" mass="11458">MERCTLTQRPCRKAIAEIVKANKNRYFLQRTCETARILLEESKAESRMKMSQEDGDKFFLIWNILESDNADDIKRLLNLSNYLLFKKHKEDTAATEE</sequence>
<proteinExistence type="predicted"/>
<name>A0A414JB40_9FIRM</name>
<dbReference type="Proteomes" id="UP000283745">
    <property type="component" value="Unassembled WGS sequence"/>
</dbReference>
<accession>A0A414JB40</accession>
<gene>
    <name evidence="1" type="ORF">DW740_00175</name>
</gene>
<evidence type="ECO:0000313" key="1">
    <source>
        <dbReference type="EMBL" id="RHE41774.1"/>
    </source>
</evidence>
<organism evidence="1 2">
    <name type="scientific">Blautia obeum</name>
    <dbReference type="NCBI Taxonomy" id="40520"/>
    <lineage>
        <taxon>Bacteria</taxon>
        <taxon>Bacillati</taxon>
        <taxon>Bacillota</taxon>
        <taxon>Clostridia</taxon>
        <taxon>Lachnospirales</taxon>
        <taxon>Lachnospiraceae</taxon>
        <taxon>Blautia</taxon>
    </lineage>
</organism>
<evidence type="ECO:0000313" key="2">
    <source>
        <dbReference type="Proteomes" id="UP000283745"/>
    </source>
</evidence>